<dbReference type="Proteomes" id="UP000541444">
    <property type="component" value="Unassembled WGS sequence"/>
</dbReference>
<evidence type="ECO:0000313" key="3">
    <source>
        <dbReference type="EMBL" id="KAF6164544.1"/>
    </source>
</evidence>
<organism evidence="3 4">
    <name type="scientific">Kingdonia uniflora</name>
    <dbReference type="NCBI Taxonomy" id="39325"/>
    <lineage>
        <taxon>Eukaryota</taxon>
        <taxon>Viridiplantae</taxon>
        <taxon>Streptophyta</taxon>
        <taxon>Embryophyta</taxon>
        <taxon>Tracheophyta</taxon>
        <taxon>Spermatophyta</taxon>
        <taxon>Magnoliopsida</taxon>
        <taxon>Ranunculales</taxon>
        <taxon>Circaeasteraceae</taxon>
        <taxon>Kingdonia</taxon>
    </lineage>
</organism>
<evidence type="ECO:0000256" key="1">
    <source>
        <dbReference type="SAM" id="Coils"/>
    </source>
</evidence>
<dbReference type="AlphaFoldDB" id="A0A7J7NBW5"/>
<feature type="compositionally biased region" description="Polar residues" evidence="2">
    <location>
        <begin position="1"/>
        <end position="10"/>
    </location>
</feature>
<feature type="compositionally biased region" description="Basic and acidic residues" evidence="2">
    <location>
        <begin position="16"/>
        <end position="36"/>
    </location>
</feature>
<protein>
    <submittedName>
        <fullName evidence="3">Uncharacterized protein</fullName>
    </submittedName>
</protein>
<proteinExistence type="predicted"/>
<comment type="caution">
    <text evidence="3">The sequence shown here is derived from an EMBL/GenBank/DDBJ whole genome shotgun (WGS) entry which is preliminary data.</text>
</comment>
<feature type="coiled-coil region" evidence="1">
    <location>
        <begin position="78"/>
        <end position="124"/>
    </location>
</feature>
<gene>
    <name evidence="3" type="ORF">GIB67_025370</name>
</gene>
<evidence type="ECO:0000313" key="4">
    <source>
        <dbReference type="Proteomes" id="UP000541444"/>
    </source>
</evidence>
<feature type="region of interest" description="Disordered" evidence="2">
    <location>
        <begin position="1"/>
        <end position="41"/>
    </location>
</feature>
<dbReference type="EMBL" id="JACGCM010000926">
    <property type="protein sequence ID" value="KAF6164544.1"/>
    <property type="molecule type" value="Genomic_DNA"/>
</dbReference>
<evidence type="ECO:0000256" key="2">
    <source>
        <dbReference type="SAM" id="MobiDB-lite"/>
    </source>
</evidence>
<accession>A0A7J7NBW5</accession>
<sequence length="255" mass="28797">MLKTLSASGTTGSGEVIKEKRGRVEPSGDSGEKVAEGRSTTVDDIQEVEERARLAALHEEKETSKMVARFVKGIWLGVEEDKSELKRMKIELERKLARAKADAVKELQAEARVNLEEMAEENDRLGYHLMLMVYSEEEVDAIKADTYIEDEEDEGMEEVAVGVFDGLDDVSRQTVSNNQGDKNKLPVGENEKAAGTQLEIFVDLGQLTELWANLHVEAEKRTELKLQLIKDHELREKELNAERQAHLKTLKRHKD</sequence>
<name>A0A7J7NBW5_9MAGN</name>
<reference evidence="3 4" key="1">
    <citation type="journal article" date="2020" name="IScience">
        <title>Genome Sequencing of the Endangered Kingdonia uniflora (Circaeasteraceae, Ranunculales) Reveals Potential Mechanisms of Evolutionary Specialization.</title>
        <authorList>
            <person name="Sun Y."/>
            <person name="Deng T."/>
            <person name="Zhang A."/>
            <person name="Moore M.J."/>
            <person name="Landis J.B."/>
            <person name="Lin N."/>
            <person name="Zhang H."/>
            <person name="Zhang X."/>
            <person name="Huang J."/>
            <person name="Zhang X."/>
            <person name="Sun H."/>
            <person name="Wang H."/>
        </authorList>
    </citation>
    <scope>NUCLEOTIDE SEQUENCE [LARGE SCALE GENOMIC DNA]</scope>
    <source>
        <strain evidence="3">TB1705</strain>
        <tissue evidence="3">Leaf</tissue>
    </source>
</reference>
<keyword evidence="4" id="KW-1185">Reference proteome</keyword>
<keyword evidence="1" id="KW-0175">Coiled coil</keyword>